<dbReference type="InterPro" id="IPR043502">
    <property type="entry name" value="DNA/RNA_pol_sf"/>
</dbReference>
<dbReference type="EMBL" id="LRGB01026798">
    <property type="protein sequence ID" value="KZR95900.1"/>
    <property type="molecule type" value="Genomic_DNA"/>
</dbReference>
<dbReference type="PANTHER" id="PTHR33050">
    <property type="entry name" value="REVERSE TRANSCRIPTASE DOMAIN-CONTAINING PROTEIN"/>
    <property type="match status" value="1"/>
</dbReference>
<dbReference type="PROSITE" id="PS50878">
    <property type="entry name" value="RT_POL"/>
    <property type="match status" value="1"/>
</dbReference>
<reference evidence="2 3" key="1">
    <citation type="submission" date="2016-03" db="EMBL/GenBank/DDBJ databases">
        <title>EvidentialGene: Evidence-directed Construction of Genes on Genomes.</title>
        <authorList>
            <person name="Gilbert D.G."/>
            <person name="Choi J.-H."/>
            <person name="Mockaitis K."/>
            <person name="Colbourne J."/>
            <person name="Pfrender M."/>
        </authorList>
    </citation>
    <scope>NUCLEOTIDE SEQUENCE [LARGE SCALE GENOMIC DNA]</scope>
    <source>
        <strain evidence="2 3">Xinb3</strain>
        <tissue evidence="2">Complete organism</tissue>
    </source>
</reference>
<sequence>GSLYEYLCLAFGLCSAPRVFTKLLKPVVVFLRGRGIRLIIYLDDLLILNQSHDGLLLDQKVVIGLLEFLGFIINYEKSVIVPLQILEYLGTVINSLSLSNSLPSEKVKSIVKLCDDLISDKP</sequence>
<name>A0A162BPR9_9CRUS</name>
<evidence type="ECO:0000313" key="3">
    <source>
        <dbReference type="Proteomes" id="UP000076858"/>
    </source>
</evidence>
<dbReference type="STRING" id="35525.A0A162BPR9"/>
<dbReference type="SUPFAM" id="SSF56672">
    <property type="entry name" value="DNA/RNA polymerases"/>
    <property type="match status" value="1"/>
</dbReference>
<dbReference type="InterPro" id="IPR043128">
    <property type="entry name" value="Rev_trsase/Diguanyl_cyclase"/>
</dbReference>
<feature type="non-terminal residue" evidence="2">
    <location>
        <position position="1"/>
    </location>
</feature>
<dbReference type="AlphaFoldDB" id="A0A162BPR9"/>
<accession>A0A162BPR9</accession>
<dbReference type="Pfam" id="PF00078">
    <property type="entry name" value="RVT_1"/>
    <property type="match status" value="1"/>
</dbReference>
<keyword evidence="3" id="KW-1185">Reference proteome</keyword>
<protein>
    <recommendedName>
        <fullName evidence="1">Reverse transcriptase domain-containing protein</fullName>
    </recommendedName>
</protein>
<feature type="domain" description="Reverse transcriptase" evidence="1">
    <location>
        <begin position="1"/>
        <end position="93"/>
    </location>
</feature>
<dbReference type="PANTHER" id="PTHR33050:SF7">
    <property type="entry name" value="RIBONUCLEASE H"/>
    <property type="match status" value="1"/>
</dbReference>
<feature type="non-terminal residue" evidence="2">
    <location>
        <position position="122"/>
    </location>
</feature>
<dbReference type="Gene3D" id="3.30.70.270">
    <property type="match status" value="1"/>
</dbReference>
<dbReference type="GO" id="GO:0071897">
    <property type="term" value="P:DNA biosynthetic process"/>
    <property type="evidence" value="ECO:0007669"/>
    <property type="project" value="UniProtKB-ARBA"/>
</dbReference>
<dbReference type="InterPro" id="IPR052055">
    <property type="entry name" value="Hepadnavirus_pol/RT"/>
</dbReference>
<organism evidence="2 3">
    <name type="scientific">Daphnia magna</name>
    <dbReference type="NCBI Taxonomy" id="35525"/>
    <lineage>
        <taxon>Eukaryota</taxon>
        <taxon>Metazoa</taxon>
        <taxon>Ecdysozoa</taxon>
        <taxon>Arthropoda</taxon>
        <taxon>Crustacea</taxon>
        <taxon>Branchiopoda</taxon>
        <taxon>Diplostraca</taxon>
        <taxon>Cladocera</taxon>
        <taxon>Anomopoda</taxon>
        <taxon>Daphniidae</taxon>
        <taxon>Daphnia</taxon>
    </lineage>
</organism>
<dbReference type="InterPro" id="IPR000477">
    <property type="entry name" value="RT_dom"/>
</dbReference>
<comment type="caution">
    <text evidence="2">The sequence shown here is derived from an EMBL/GenBank/DDBJ whole genome shotgun (WGS) entry which is preliminary data.</text>
</comment>
<gene>
    <name evidence="2" type="ORF">APZ42_010055</name>
</gene>
<evidence type="ECO:0000259" key="1">
    <source>
        <dbReference type="PROSITE" id="PS50878"/>
    </source>
</evidence>
<proteinExistence type="predicted"/>
<dbReference type="Proteomes" id="UP000076858">
    <property type="component" value="Unassembled WGS sequence"/>
</dbReference>
<evidence type="ECO:0000313" key="2">
    <source>
        <dbReference type="EMBL" id="KZR95900.1"/>
    </source>
</evidence>